<evidence type="ECO:0000256" key="3">
    <source>
        <dbReference type="ARBA" id="ARBA00022989"/>
    </source>
</evidence>
<feature type="transmembrane region" description="Helical" evidence="6">
    <location>
        <begin position="293"/>
        <end position="314"/>
    </location>
</feature>
<dbReference type="OMA" id="FCMISSF"/>
<keyword evidence="4 6" id="KW-0472">Membrane</keyword>
<dbReference type="InterPro" id="IPR003689">
    <property type="entry name" value="ZIP"/>
</dbReference>
<organism evidence="7 8">
    <name type="scientific">Tieghemostelium lacteum</name>
    <name type="common">Slime mold</name>
    <name type="synonym">Dictyostelium lacteum</name>
    <dbReference type="NCBI Taxonomy" id="361077"/>
    <lineage>
        <taxon>Eukaryota</taxon>
        <taxon>Amoebozoa</taxon>
        <taxon>Evosea</taxon>
        <taxon>Eumycetozoa</taxon>
        <taxon>Dictyostelia</taxon>
        <taxon>Dictyosteliales</taxon>
        <taxon>Raperosteliaceae</taxon>
        <taxon>Tieghemostelium</taxon>
    </lineage>
</organism>
<dbReference type="PANTHER" id="PTHR11040:SF44">
    <property type="entry name" value="PROTEIN ZNTC-RELATED"/>
    <property type="match status" value="1"/>
</dbReference>
<feature type="compositionally biased region" description="Basic residues" evidence="5">
    <location>
        <begin position="196"/>
        <end position="207"/>
    </location>
</feature>
<dbReference type="Pfam" id="PF02535">
    <property type="entry name" value="Zip"/>
    <property type="match status" value="1"/>
</dbReference>
<keyword evidence="8" id="KW-1185">Reference proteome</keyword>
<comment type="caution">
    <text evidence="7">The sequence shown here is derived from an EMBL/GenBank/DDBJ whole genome shotgun (WGS) entry which is preliminary data.</text>
</comment>
<evidence type="ECO:0000256" key="2">
    <source>
        <dbReference type="ARBA" id="ARBA00022692"/>
    </source>
</evidence>
<feature type="transmembrane region" description="Helical" evidence="6">
    <location>
        <begin position="109"/>
        <end position="129"/>
    </location>
</feature>
<dbReference type="STRING" id="361077.A0A151Z8P1"/>
<evidence type="ECO:0000256" key="4">
    <source>
        <dbReference type="ARBA" id="ARBA00023136"/>
    </source>
</evidence>
<dbReference type="GO" id="GO:0005886">
    <property type="term" value="C:plasma membrane"/>
    <property type="evidence" value="ECO:0007669"/>
    <property type="project" value="TreeGrafter"/>
</dbReference>
<feature type="transmembrane region" description="Helical" evidence="6">
    <location>
        <begin position="359"/>
        <end position="377"/>
    </location>
</feature>
<evidence type="ECO:0000313" key="8">
    <source>
        <dbReference type="Proteomes" id="UP000076078"/>
    </source>
</evidence>
<accession>A0A151Z8P1</accession>
<evidence type="ECO:0000256" key="5">
    <source>
        <dbReference type="SAM" id="MobiDB-lite"/>
    </source>
</evidence>
<feature type="transmembrane region" description="Helical" evidence="6">
    <location>
        <begin position="59"/>
        <end position="83"/>
    </location>
</feature>
<gene>
    <name evidence="7" type="ORF">DLAC_08900</name>
</gene>
<proteinExistence type="predicted"/>
<dbReference type="AlphaFoldDB" id="A0A151Z8P1"/>
<feature type="transmembrane region" description="Helical" evidence="6">
    <location>
        <begin position="260"/>
        <end position="281"/>
    </location>
</feature>
<name>A0A151Z8P1_TIELA</name>
<evidence type="ECO:0000256" key="6">
    <source>
        <dbReference type="SAM" id="Phobius"/>
    </source>
</evidence>
<sequence length="378" mass="40932">MTDISKHFTGEASEEHTEEDSFTKKLVSAKAGLIVGIFFLTLLSSYIPWIVGRARTKSFIFIIPLLTCVSAGVIIGGGFAHVLPGAQGYFESYLATQPNASDYAKNFPWAQSIAIFVMFILIAIDKILVEKGISGEQGHNHMNLSEHSQEFHNHPAQHTGEVKLKEMKDDEESIVGGDDVTPDGETYQAKKEEKHSHGHGHGKKKEKHHPDDGHGHHSHTQGNGKSQQSNASQAWIFFVALSVHSILDGLGLGAETEEAGFYGLLVAVLAHKFLDGFALGVPMYYSGFPFLQSTISLVFCAAMTPLGIGIGMAISESYGSASGELAQAIVLSVTCGSFFYISLIELLPSGLCQPGWLKLKLVLAFLGWAVMTILALWV</sequence>
<feature type="region of interest" description="Disordered" evidence="5">
    <location>
        <begin position="169"/>
        <end position="227"/>
    </location>
</feature>
<keyword evidence="2 6" id="KW-0812">Transmembrane</keyword>
<dbReference type="Proteomes" id="UP000076078">
    <property type="component" value="Unassembled WGS sequence"/>
</dbReference>
<protein>
    <submittedName>
        <fullName evidence="7">Zinc/iron permease</fullName>
    </submittedName>
</protein>
<feature type="transmembrane region" description="Helical" evidence="6">
    <location>
        <begin position="31"/>
        <end position="52"/>
    </location>
</feature>
<comment type="subcellular location">
    <subcellularLocation>
        <location evidence="1">Membrane</location>
        <topology evidence="1">Multi-pass membrane protein</topology>
    </subcellularLocation>
</comment>
<evidence type="ECO:0000313" key="7">
    <source>
        <dbReference type="EMBL" id="KYQ90297.1"/>
    </source>
</evidence>
<dbReference type="GO" id="GO:0005385">
    <property type="term" value="F:zinc ion transmembrane transporter activity"/>
    <property type="evidence" value="ECO:0007669"/>
    <property type="project" value="TreeGrafter"/>
</dbReference>
<dbReference type="OrthoDB" id="448280at2759"/>
<dbReference type="PANTHER" id="PTHR11040">
    <property type="entry name" value="ZINC/IRON TRANSPORTER"/>
    <property type="match status" value="1"/>
</dbReference>
<keyword evidence="3 6" id="KW-1133">Transmembrane helix</keyword>
<evidence type="ECO:0000256" key="1">
    <source>
        <dbReference type="ARBA" id="ARBA00004141"/>
    </source>
</evidence>
<feature type="transmembrane region" description="Helical" evidence="6">
    <location>
        <begin position="234"/>
        <end position="254"/>
    </location>
</feature>
<dbReference type="InParanoid" id="A0A151Z8P1"/>
<dbReference type="FunCoup" id="A0A151Z8P1">
    <property type="interactions" value="11"/>
</dbReference>
<dbReference type="EMBL" id="LODT01000037">
    <property type="protein sequence ID" value="KYQ90297.1"/>
    <property type="molecule type" value="Genomic_DNA"/>
</dbReference>
<feature type="transmembrane region" description="Helical" evidence="6">
    <location>
        <begin position="326"/>
        <end position="347"/>
    </location>
</feature>
<reference evidence="7 8" key="1">
    <citation type="submission" date="2015-12" db="EMBL/GenBank/DDBJ databases">
        <title>Dictyostelia acquired genes for synthesis and detection of signals that induce cell-type specialization by lateral gene transfer from prokaryotes.</title>
        <authorList>
            <person name="Gloeckner G."/>
            <person name="Schaap P."/>
        </authorList>
    </citation>
    <scope>NUCLEOTIDE SEQUENCE [LARGE SCALE GENOMIC DNA]</scope>
    <source>
        <strain evidence="7 8">TK</strain>
    </source>
</reference>